<evidence type="ECO:0000313" key="2">
    <source>
        <dbReference type="EMBL" id="ABW19568.1"/>
    </source>
</evidence>
<accession>A8MID6</accession>
<dbReference type="Proteomes" id="UP000000269">
    <property type="component" value="Chromosome"/>
</dbReference>
<sequence>MNLNTERNKQKRVVGTVRQTQLVTTFGCGSIVDLPHDSVIIAGLDFWNHADNEKFRLSEVNLEKYLGVKYFVKPKVVVESGDNPFSKLGSRDVPAFRFPEILICSRCGKIENYKWFKLGKKMKCRKCGETSMIPSRFVVACENGHLEDFPYGWWVHRGDPDSCENHDLYMFNSKESGGLESILIYCKTCKENGKERYTRNMDGSFSKVAFAGNNVYKCSGNRPWLRDQDTKDCNAILRTAQRGGTNLYFTKHASALSIPPWSSRIQAEFDNYVSLIRGINPEDDLMINLILESKKPHEKCNCTKEEAKEQLILRIKNMTDNKGKTEIEIVQDEYRAFIGQEDISEEHFTTKQGDIPEFLTPYIDKIVLVEKLREVLVLRGFTRINSDVSFEDEKEKLAPITIKKNPDWLPAIELNGEGIFLKLNEEKLRRWEENPDVIKRCNILKQNMERVDFKNEKFSPRYILLHTLSHLLIQQLILECGYSTSSIKEKIYSTFNKEDNEYNMAGILIYTATPDSEGSLGGLVYEGRKDRLENTFKSMLESASWCSSDPLCIQSHGQGLNSLNLAACHSCALLPETSCEMRNLFLDRATVVGKLDNKKLGFFSELLLEEK</sequence>
<dbReference type="OrthoDB" id="9134227at2"/>
<dbReference type="HOGENOM" id="CLU_020062_0_0_9"/>
<dbReference type="KEGG" id="aoe:Clos_2031"/>
<gene>
    <name evidence="2" type="ordered locus">Clos_2031</name>
</gene>
<evidence type="ECO:0000259" key="1">
    <source>
        <dbReference type="Pfam" id="PF09369"/>
    </source>
</evidence>
<dbReference type="RefSeq" id="WP_012159877.1">
    <property type="nucleotide sequence ID" value="NC_009922.1"/>
</dbReference>
<dbReference type="InterPro" id="IPR018973">
    <property type="entry name" value="MZB"/>
</dbReference>
<protein>
    <recommendedName>
        <fullName evidence="1">MrfA-like Zn-binding domain-containing protein</fullName>
    </recommendedName>
</protein>
<dbReference type="NCBIfam" id="NF038324">
    <property type="entry name" value="DrmB_fam"/>
    <property type="match status" value="1"/>
</dbReference>
<dbReference type="Pfam" id="PF09369">
    <property type="entry name" value="MZB"/>
    <property type="match status" value="1"/>
</dbReference>
<dbReference type="eggNOG" id="ENOG502Z7NV">
    <property type="taxonomic scope" value="Bacteria"/>
</dbReference>
<dbReference type="AlphaFoldDB" id="A8MID6"/>
<feature type="domain" description="MrfA-like Zn-binding" evidence="1">
    <location>
        <begin position="468"/>
        <end position="571"/>
    </location>
</feature>
<keyword evidence="3" id="KW-1185">Reference proteome</keyword>
<proteinExistence type="predicted"/>
<name>A8MID6_ALKOO</name>
<evidence type="ECO:0000313" key="3">
    <source>
        <dbReference type="Proteomes" id="UP000000269"/>
    </source>
</evidence>
<dbReference type="InterPro" id="IPR047721">
    <property type="entry name" value="DrmB"/>
</dbReference>
<organism evidence="2 3">
    <name type="scientific">Alkaliphilus oremlandii (strain OhILAs)</name>
    <name type="common">Clostridium oremlandii (strain OhILAs)</name>
    <dbReference type="NCBI Taxonomy" id="350688"/>
    <lineage>
        <taxon>Bacteria</taxon>
        <taxon>Bacillati</taxon>
        <taxon>Bacillota</taxon>
        <taxon>Clostridia</taxon>
        <taxon>Peptostreptococcales</taxon>
        <taxon>Natronincolaceae</taxon>
        <taxon>Alkaliphilus</taxon>
    </lineage>
</organism>
<dbReference type="STRING" id="350688.Clos_2031"/>
<reference evidence="3" key="1">
    <citation type="submission" date="2007-10" db="EMBL/GenBank/DDBJ databases">
        <title>Complete genome of Alkaliphilus oremlandii OhILAs.</title>
        <authorList>
            <person name="Copeland A."/>
            <person name="Lucas S."/>
            <person name="Lapidus A."/>
            <person name="Barry K."/>
            <person name="Detter J.C."/>
            <person name="Glavina del Rio T."/>
            <person name="Hammon N."/>
            <person name="Israni S."/>
            <person name="Dalin E."/>
            <person name="Tice H."/>
            <person name="Pitluck S."/>
            <person name="Chain P."/>
            <person name="Malfatti S."/>
            <person name="Shin M."/>
            <person name="Vergez L."/>
            <person name="Schmutz J."/>
            <person name="Larimer F."/>
            <person name="Land M."/>
            <person name="Hauser L."/>
            <person name="Kyrpides N."/>
            <person name="Mikhailova N."/>
            <person name="Stolz J.F."/>
            <person name="Dawson A."/>
            <person name="Fisher E."/>
            <person name="Crable B."/>
            <person name="Perera E."/>
            <person name="Lisak J."/>
            <person name="Ranganathan M."/>
            <person name="Basu P."/>
            <person name="Richardson P."/>
        </authorList>
    </citation>
    <scope>NUCLEOTIDE SEQUENCE [LARGE SCALE GENOMIC DNA]</scope>
    <source>
        <strain evidence="3">OhILAs</strain>
    </source>
</reference>
<dbReference type="EMBL" id="CP000853">
    <property type="protein sequence ID" value="ABW19568.1"/>
    <property type="molecule type" value="Genomic_DNA"/>
</dbReference>